<comment type="caution">
    <text evidence="1">The sequence shown here is derived from an EMBL/GenBank/DDBJ whole genome shotgun (WGS) entry which is preliminary data.</text>
</comment>
<keyword evidence="1" id="KW-0418">Kinase</keyword>
<reference evidence="1" key="1">
    <citation type="journal article" date="2022" name="Int. J. Mol. Sci.">
        <title>Draft Genome of Tanacetum Coccineum: Genomic Comparison of Closely Related Tanacetum-Family Plants.</title>
        <authorList>
            <person name="Yamashiro T."/>
            <person name="Shiraishi A."/>
            <person name="Nakayama K."/>
            <person name="Satake H."/>
        </authorList>
    </citation>
    <scope>NUCLEOTIDE SEQUENCE</scope>
</reference>
<dbReference type="PANTHER" id="PTHR47481">
    <property type="match status" value="1"/>
</dbReference>
<dbReference type="Proteomes" id="UP001151760">
    <property type="component" value="Unassembled WGS sequence"/>
</dbReference>
<keyword evidence="1" id="KW-0808">Transferase</keyword>
<gene>
    <name evidence="1" type="ORF">Tco_0749789</name>
</gene>
<evidence type="ECO:0000313" key="2">
    <source>
        <dbReference type="Proteomes" id="UP001151760"/>
    </source>
</evidence>
<proteinExistence type="predicted"/>
<organism evidence="1 2">
    <name type="scientific">Tanacetum coccineum</name>
    <dbReference type="NCBI Taxonomy" id="301880"/>
    <lineage>
        <taxon>Eukaryota</taxon>
        <taxon>Viridiplantae</taxon>
        <taxon>Streptophyta</taxon>
        <taxon>Embryophyta</taxon>
        <taxon>Tracheophyta</taxon>
        <taxon>Spermatophyta</taxon>
        <taxon>Magnoliopsida</taxon>
        <taxon>eudicotyledons</taxon>
        <taxon>Gunneridae</taxon>
        <taxon>Pentapetalae</taxon>
        <taxon>asterids</taxon>
        <taxon>campanulids</taxon>
        <taxon>Asterales</taxon>
        <taxon>Asteraceae</taxon>
        <taxon>Asteroideae</taxon>
        <taxon>Anthemideae</taxon>
        <taxon>Anthemidinae</taxon>
        <taxon>Tanacetum</taxon>
    </lineage>
</organism>
<accession>A0ABQ4YZD0</accession>
<dbReference type="Pfam" id="PF14223">
    <property type="entry name" value="Retrotran_gag_2"/>
    <property type="match status" value="1"/>
</dbReference>
<keyword evidence="2" id="KW-1185">Reference proteome</keyword>
<evidence type="ECO:0000313" key="1">
    <source>
        <dbReference type="EMBL" id="GJS83248.1"/>
    </source>
</evidence>
<dbReference type="PANTHER" id="PTHR47481:SF41">
    <property type="entry name" value="COPIA-LIKE POLYPROTEIN_RETROTRANSPOSON"/>
    <property type="match status" value="1"/>
</dbReference>
<dbReference type="EMBL" id="BQNB010010886">
    <property type="protein sequence ID" value="GJS83248.1"/>
    <property type="molecule type" value="Genomic_DNA"/>
</dbReference>
<protein>
    <submittedName>
        <fullName evidence="1">Hybrid signal transduction histidine kinase M</fullName>
    </submittedName>
</protein>
<reference evidence="1" key="2">
    <citation type="submission" date="2022-01" db="EMBL/GenBank/DDBJ databases">
        <authorList>
            <person name="Yamashiro T."/>
            <person name="Shiraishi A."/>
            <person name="Satake H."/>
            <person name="Nakayama K."/>
        </authorList>
    </citation>
    <scope>NUCLEOTIDE SEQUENCE</scope>
</reference>
<dbReference type="GO" id="GO:0016301">
    <property type="term" value="F:kinase activity"/>
    <property type="evidence" value="ECO:0007669"/>
    <property type="project" value="UniProtKB-KW"/>
</dbReference>
<sequence length="210" mass="23659">MTGASSQPVILLSDKLMTITNLNIIVPVKLNIDEMNYSSWTYFFKILMKHILGESTDATSSSDPAPPTSKWLKIDSIVLSWIFMTLSKTLQSRLVVENPKTSKEAWDILAEIFSDNKRSWSIALKEEFHSLKLVDLSIDAYFRKIKSIATILASLGSPISKDDIVTIALDGLSDKYEHVSNIIIHREPFSDLNMVHSMLTITEIQLKSRA</sequence>
<name>A0ABQ4YZD0_9ASTR</name>